<feature type="transmembrane region" description="Helical" evidence="8">
    <location>
        <begin position="360"/>
        <end position="379"/>
    </location>
</feature>
<reference evidence="10 11" key="1">
    <citation type="submission" date="2015-09" db="EMBL/GenBank/DDBJ databases">
        <title>Identification and resolution of microdiversity through metagenomic sequencing of parallel consortia.</title>
        <authorList>
            <person name="Nelson W.C."/>
            <person name="Romine M.F."/>
            <person name="Lindemann S.R."/>
        </authorList>
    </citation>
    <scope>NUCLEOTIDE SEQUENCE [LARGE SCALE GENOMIC DNA]</scope>
    <source>
        <strain evidence="10">Ana</strain>
    </source>
</reference>
<dbReference type="PATRIC" id="fig|1666911.3.peg.4077"/>
<keyword evidence="8 9" id="KW-0961">Cell wall biogenesis/degradation</keyword>
<keyword evidence="4 8" id="KW-0133">Cell shape</keyword>
<dbReference type="PRINTS" id="PR01806">
    <property type="entry name" value="VIRFACTRMVIN"/>
</dbReference>
<evidence type="ECO:0000256" key="2">
    <source>
        <dbReference type="ARBA" id="ARBA00022475"/>
    </source>
</evidence>
<keyword evidence="6 8" id="KW-1133">Transmembrane helix</keyword>
<comment type="caution">
    <text evidence="10">The sequence shown here is derived from an EMBL/GenBank/DDBJ whole genome shotgun (WGS) entry which is preliminary data.</text>
</comment>
<feature type="transmembrane region" description="Helical" evidence="8">
    <location>
        <begin position="489"/>
        <end position="514"/>
    </location>
</feature>
<dbReference type="GO" id="GO:0015648">
    <property type="term" value="F:lipid-linked peptidoglycan transporter activity"/>
    <property type="evidence" value="ECO:0007669"/>
    <property type="project" value="UniProtKB-UniRule"/>
</dbReference>
<feature type="transmembrane region" description="Helical" evidence="8">
    <location>
        <begin position="84"/>
        <end position="107"/>
    </location>
</feature>
<feature type="transmembrane region" description="Helical" evidence="8">
    <location>
        <begin position="422"/>
        <end position="443"/>
    </location>
</feature>
<comment type="function">
    <text evidence="8 9">Involved in peptidoglycan biosynthesis. Transports lipid-linked peptidoglycan precursors from the inner to the outer leaflet of the cytoplasmic membrane.</text>
</comment>
<dbReference type="EMBL" id="LJZR01000009">
    <property type="protein sequence ID" value="KPQ35921.1"/>
    <property type="molecule type" value="Genomic_DNA"/>
</dbReference>
<comment type="pathway">
    <text evidence="8">Cell wall biogenesis; peptidoglycan biosynthesis.</text>
</comment>
<evidence type="ECO:0000256" key="7">
    <source>
        <dbReference type="ARBA" id="ARBA00023136"/>
    </source>
</evidence>
<dbReference type="HAMAP" id="MF_02078">
    <property type="entry name" value="MurJ_MviN"/>
    <property type="match status" value="1"/>
</dbReference>
<dbReference type="GO" id="GO:0005886">
    <property type="term" value="C:plasma membrane"/>
    <property type="evidence" value="ECO:0007669"/>
    <property type="project" value="UniProtKB-SubCell"/>
</dbReference>
<dbReference type="InterPro" id="IPR004268">
    <property type="entry name" value="MurJ"/>
</dbReference>
<keyword evidence="2 8" id="KW-1003">Cell membrane</keyword>
<feature type="transmembrane region" description="Helical" evidence="8">
    <location>
        <begin position="455"/>
        <end position="477"/>
    </location>
</feature>
<evidence type="ECO:0000313" key="11">
    <source>
        <dbReference type="Proteomes" id="UP000050465"/>
    </source>
</evidence>
<feature type="transmembrane region" description="Helical" evidence="8">
    <location>
        <begin position="137"/>
        <end position="157"/>
    </location>
</feature>
<dbReference type="NCBIfam" id="TIGR01695">
    <property type="entry name" value="murJ_mviN"/>
    <property type="match status" value="1"/>
</dbReference>
<evidence type="ECO:0000256" key="3">
    <source>
        <dbReference type="ARBA" id="ARBA00022692"/>
    </source>
</evidence>
<dbReference type="AlphaFoldDB" id="A0A0P8DH66"/>
<keyword evidence="5 8" id="KW-0573">Peptidoglycan synthesis</keyword>
<keyword evidence="8 9" id="KW-0813">Transport</keyword>
<feature type="transmembrane region" description="Helical" evidence="8">
    <location>
        <begin position="169"/>
        <end position="186"/>
    </location>
</feature>
<organism evidence="10 11">
    <name type="scientific">Phormidesmis priestleyi Ana</name>
    <dbReference type="NCBI Taxonomy" id="1666911"/>
    <lineage>
        <taxon>Bacteria</taxon>
        <taxon>Bacillati</taxon>
        <taxon>Cyanobacteriota</taxon>
        <taxon>Cyanophyceae</taxon>
        <taxon>Leptolyngbyales</taxon>
        <taxon>Leptolyngbyaceae</taxon>
        <taxon>Phormidesmis</taxon>
    </lineage>
</organism>
<dbReference type="Pfam" id="PF03023">
    <property type="entry name" value="MurJ"/>
    <property type="match status" value="1"/>
</dbReference>
<evidence type="ECO:0000256" key="1">
    <source>
        <dbReference type="ARBA" id="ARBA00004651"/>
    </source>
</evidence>
<feature type="transmembrane region" description="Helical" evidence="8">
    <location>
        <begin position="48"/>
        <end position="72"/>
    </location>
</feature>
<comment type="similarity">
    <text evidence="8 9">Belongs to the MurJ/MviN family.</text>
</comment>
<feature type="transmembrane region" description="Helical" evidence="8">
    <location>
        <begin position="262"/>
        <end position="282"/>
    </location>
</feature>
<evidence type="ECO:0000256" key="6">
    <source>
        <dbReference type="ARBA" id="ARBA00022989"/>
    </source>
</evidence>
<dbReference type="GO" id="GO:0071555">
    <property type="term" value="P:cell wall organization"/>
    <property type="evidence" value="ECO:0007669"/>
    <property type="project" value="UniProtKB-UniRule"/>
</dbReference>
<comment type="subcellular location">
    <subcellularLocation>
        <location evidence="1 8">Cell membrane</location>
        <topology evidence="1 8">Multi-pass membrane protein</topology>
    </subcellularLocation>
</comment>
<evidence type="ECO:0000313" key="10">
    <source>
        <dbReference type="EMBL" id="KPQ35921.1"/>
    </source>
</evidence>
<dbReference type="PIRSF" id="PIRSF002869">
    <property type="entry name" value="MviN"/>
    <property type="match status" value="1"/>
</dbReference>
<dbReference type="PANTHER" id="PTHR43486:SF1">
    <property type="entry name" value="LIPID II FLIPPASE MURJ-RELATED"/>
    <property type="match status" value="1"/>
</dbReference>
<feature type="transmembrane region" description="Helical" evidence="8">
    <location>
        <begin position="288"/>
        <end position="305"/>
    </location>
</feature>
<evidence type="ECO:0000256" key="8">
    <source>
        <dbReference type="HAMAP-Rule" id="MF_02078"/>
    </source>
</evidence>
<dbReference type="UniPathway" id="UPA00219"/>
<dbReference type="GO" id="GO:0008360">
    <property type="term" value="P:regulation of cell shape"/>
    <property type="evidence" value="ECO:0007669"/>
    <property type="project" value="UniProtKB-UniRule"/>
</dbReference>
<dbReference type="PANTHER" id="PTHR43486">
    <property type="entry name" value="LIPID II FLIPPASE MURJ-RELATED"/>
    <property type="match status" value="1"/>
</dbReference>
<dbReference type="Proteomes" id="UP000050465">
    <property type="component" value="Unassembled WGS sequence"/>
</dbReference>
<gene>
    <name evidence="8 10" type="primary">murJ</name>
    <name evidence="10" type="ORF">HLUCCA11_08480</name>
</gene>
<name>A0A0P8DH66_9CYAN</name>
<protein>
    <recommendedName>
        <fullName evidence="8">Probable lipid II flippase MurJ</fullName>
    </recommendedName>
</protein>
<evidence type="ECO:0000256" key="4">
    <source>
        <dbReference type="ARBA" id="ARBA00022960"/>
    </source>
</evidence>
<dbReference type="CDD" id="cd13123">
    <property type="entry name" value="MATE_MurJ_like"/>
    <property type="match status" value="1"/>
</dbReference>
<evidence type="ECO:0000256" key="5">
    <source>
        <dbReference type="ARBA" id="ARBA00022984"/>
    </source>
</evidence>
<keyword evidence="3 8" id="KW-0812">Transmembrane</keyword>
<feature type="transmembrane region" description="Helical" evidence="8">
    <location>
        <begin position="325"/>
        <end position="348"/>
    </location>
</feature>
<keyword evidence="7 8" id="KW-0472">Membrane</keyword>
<dbReference type="GO" id="GO:0009252">
    <property type="term" value="P:peptidoglycan biosynthetic process"/>
    <property type="evidence" value="ECO:0007669"/>
    <property type="project" value="UniProtKB-UniRule"/>
</dbReference>
<accession>A0A0P8DH66</accession>
<proteinExistence type="inferred from homology"/>
<evidence type="ECO:0000256" key="9">
    <source>
        <dbReference type="PIRNR" id="PIRNR002869"/>
    </source>
</evidence>
<feature type="transmembrane region" description="Helical" evidence="8">
    <location>
        <begin position="198"/>
        <end position="223"/>
    </location>
</feature>
<dbReference type="STRING" id="1666911.HLUCCA11_08480"/>
<feature type="transmembrane region" description="Helical" evidence="8">
    <location>
        <begin position="400"/>
        <end position="416"/>
    </location>
</feature>
<sequence>MGKRSLAGIAGIVAIATLLSKVFGLVRETAIAAAFGTGPVTDAYGIAYVIPGFLLVLLGGINGPFHSAIVSAISKRKKEEIAPIVETVTTVIGIGLVFASIGMFVFAEPIIDLLGRGFLATEIGGVSREIAIMQLRIMSPITIFACFIGIGFGTLNAADQYWLPSISPLLSSSAVIVGLGIFWLIVGGDISNPNYLMLGGIVLALGSLAGAMLQWLVQVPALWKSGLGRLRLRFNLQDPGVRDVLNVLWPATFSSGTMQINVYTDLFFAAFVPGTLAALGFANLLVQTPLGIVSNIILVPFFPIFSRLSDPLQWPELKQRIRQSLVLVALTMLPISAIIITLAQPIVTVVYKRGNFDADAVQLVTMILIAYAAGMFVYLARDVMVRVFYALGDGQTPFRISLVNIAVNAVLDYVLFNWMGPVGLVVATIGVNVVSLVAMTVLLDRKIGGLPTANWARTIFTLTAASAVSGVSCWLMRGGLASLIGSETFVANFIQICLSGAVGLATFGLLTVVLKIPEAGMLATRIRERLGR</sequence>